<organism evidence="2 3">
    <name type="scientific">Nematostella vectensis</name>
    <name type="common">Starlet sea anemone</name>
    <dbReference type="NCBI Taxonomy" id="45351"/>
    <lineage>
        <taxon>Eukaryota</taxon>
        <taxon>Metazoa</taxon>
        <taxon>Cnidaria</taxon>
        <taxon>Anthozoa</taxon>
        <taxon>Hexacorallia</taxon>
        <taxon>Actiniaria</taxon>
        <taxon>Edwardsiidae</taxon>
        <taxon>Nematostella</taxon>
    </lineage>
</organism>
<reference evidence="2 3" key="1">
    <citation type="journal article" date="2007" name="Science">
        <title>Sea anemone genome reveals ancestral eumetazoan gene repertoire and genomic organization.</title>
        <authorList>
            <person name="Putnam N.H."/>
            <person name="Srivastava M."/>
            <person name="Hellsten U."/>
            <person name="Dirks B."/>
            <person name="Chapman J."/>
            <person name="Salamov A."/>
            <person name="Terry A."/>
            <person name="Shapiro H."/>
            <person name="Lindquist E."/>
            <person name="Kapitonov V.V."/>
            <person name="Jurka J."/>
            <person name="Genikhovich G."/>
            <person name="Grigoriev I.V."/>
            <person name="Lucas S.M."/>
            <person name="Steele R.E."/>
            <person name="Finnerty J.R."/>
            <person name="Technau U."/>
            <person name="Martindale M.Q."/>
            <person name="Rokhsar D.S."/>
        </authorList>
    </citation>
    <scope>NUCLEOTIDE SEQUENCE [LARGE SCALE GENOMIC DNA]</scope>
    <source>
        <strain evidence="3">CH2 X CH6</strain>
    </source>
</reference>
<dbReference type="InParanoid" id="A7SIH2"/>
<dbReference type="EMBL" id="DS469668">
    <property type="protein sequence ID" value="EDO36508.1"/>
    <property type="molecule type" value="Genomic_DNA"/>
</dbReference>
<protein>
    <submittedName>
        <fullName evidence="2">Uncharacterized protein</fullName>
    </submittedName>
</protein>
<dbReference type="Proteomes" id="UP000001593">
    <property type="component" value="Unassembled WGS sequence"/>
</dbReference>
<feature type="region of interest" description="Disordered" evidence="1">
    <location>
        <begin position="176"/>
        <end position="205"/>
    </location>
</feature>
<sequence>MAIFLIDFIFTRHSTGHGWIILASVIIKTRMVLCRAPYTCCSRVASMLLTCNVYVADGPMTPRASSIYVLFTCRVYVAHIWSYDSQGELDALEDIFKAPDWDEPALKPALSCILAPALCAVYGNSKEWLADDGSSECGDDSSKVFSMLSREPKELSCIQVNIESVEEDEPTRFFFDEDDDEDEYCGSTSSSSSLSPRPRPRSPELLYPPIPTLTAVKERLPVFFNYKYSSIFVSGYEAERQRGEKRMFNKDVAMRLAERRSSYAKKRREVDRDECIIIENEIDDAVESKLRQLQLADELEREGTLRRAKLLRRCAAMAEVLAKEHAESIIWRQKFEEAAGAVFGNKQFS</sequence>
<gene>
    <name evidence="2" type="ORF">NEMVEDRAFT_v1g245483</name>
</gene>
<name>A7SIH2_NEMVE</name>
<evidence type="ECO:0000256" key="1">
    <source>
        <dbReference type="SAM" id="MobiDB-lite"/>
    </source>
</evidence>
<dbReference type="AlphaFoldDB" id="A7SIH2"/>
<evidence type="ECO:0000313" key="3">
    <source>
        <dbReference type="Proteomes" id="UP000001593"/>
    </source>
</evidence>
<feature type="compositionally biased region" description="Low complexity" evidence="1">
    <location>
        <begin position="187"/>
        <end position="196"/>
    </location>
</feature>
<proteinExistence type="predicted"/>
<dbReference type="OMA" id="DEDEYCG"/>
<evidence type="ECO:0000313" key="2">
    <source>
        <dbReference type="EMBL" id="EDO36508.1"/>
    </source>
</evidence>
<keyword evidence="3" id="KW-1185">Reference proteome</keyword>
<accession>A7SIH2</accession>
<dbReference type="HOGENOM" id="CLU_795248_0_0_1"/>